<dbReference type="PROSITE" id="PS51257">
    <property type="entry name" value="PROKAR_LIPOPROTEIN"/>
    <property type="match status" value="1"/>
</dbReference>
<reference evidence="1 2" key="1">
    <citation type="submission" date="2016-10" db="EMBL/GenBank/DDBJ databases">
        <authorList>
            <person name="de Groot N.N."/>
        </authorList>
    </citation>
    <scope>NUCLEOTIDE SEQUENCE [LARGE SCALE GENOMIC DNA]</scope>
    <source>
        <strain evidence="1 2">GAS232</strain>
    </source>
</reference>
<sequence length="208" mass="22773">MRLGSRSIITAAVITIVAVTGCKTPKDETGNLKTAINHYYDQWPECLWKQPIQLPQQHAQDDTDKIRPFDALVDQGLLSRTPVEKTKLLVLKTAANSYDLTDKGRSNWTPDPNNPGYGNFCYAHRRVKDILSNTYSGTQPGTTTTVSYTYTLGDVKDWAQAPETQNAFPGLATALAATNQATTVLVLTNDGWKVQAATKPTDDSGVVQ</sequence>
<dbReference type="RefSeq" id="WP_083346104.1">
    <property type="nucleotide sequence ID" value="NZ_LT629690.1"/>
</dbReference>
<accession>A0A1G7NV98</accession>
<proteinExistence type="predicted"/>
<dbReference type="OrthoDB" id="116080at2"/>
<evidence type="ECO:0000313" key="2">
    <source>
        <dbReference type="Proteomes" id="UP000182427"/>
    </source>
</evidence>
<dbReference type="AlphaFoldDB" id="A0A1G7NV98"/>
<gene>
    <name evidence="1" type="ORF">SAMN05444167_3285</name>
</gene>
<name>A0A1G7NV98_9BACT</name>
<protein>
    <submittedName>
        <fullName evidence="1">Uncharacterized protein</fullName>
    </submittedName>
</protein>
<dbReference type="Proteomes" id="UP000182427">
    <property type="component" value="Chromosome I"/>
</dbReference>
<dbReference type="EMBL" id="LT629690">
    <property type="protein sequence ID" value="SDF77901.1"/>
    <property type="molecule type" value="Genomic_DNA"/>
</dbReference>
<evidence type="ECO:0000313" key="1">
    <source>
        <dbReference type="EMBL" id="SDF77901.1"/>
    </source>
</evidence>
<keyword evidence="2" id="KW-1185">Reference proteome</keyword>
<organism evidence="1 2">
    <name type="scientific">Terriglobus roseus</name>
    <dbReference type="NCBI Taxonomy" id="392734"/>
    <lineage>
        <taxon>Bacteria</taxon>
        <taxon>Pseudomonadati</taxon>
        <taxon>Acidobacteriota</taxon>
        <taxon>Terriglobia</taxon>
        <taxon>Terriglobales</taxon>
        <taxon>Acidobacteriaceae</taxon>
        <taxon>Terriglobus</taxon>
    </lineage>
</organism>